<dbReference type="EMBL" id="AGNL01044117">
    <property type="protein sequence ID" value="EJK50208.1"/>
    <property type="molecule type" value="Genomic_DNA"/>
</dbReference>
<gene>
    <name evidence="4" type="ORF">THAOC_30849</name>
</gene>
<feature type="signal peptide" evidence="3">
    <location>
        <begin position="1"/>
        <end position="21"/>
    </location>
</feature>
<dbReference type="Gene3D" id="3.30.1310.10">
    <property type="entry name" value="Nucleoid-associated protein YbaB-like domain"/>
    <property type="match status" value="1"/>
</dbReference>
<evidence type="ECO:0000313" key="5">
    <source>
        <dbReference type="Proteomes" id="UP000266841"/>
    </source>
</evidence>
<accession>K0R9H9</accession>
<dbReference type="PANTHER" id="PTHR33449">
    <property type="entry name" value="NUCLEOID-ASSOCIATED PROTEIN YBAB"/>
    <property type="match status" value="1"/>
</dbReference>
<dbReference type="InterPro" id="IPR036894">
    <property type="entry name" value="YbaB-like_sf"/>
</dbReference>
<feature type="region of interest" description="Disordered" evidence="2">
    <location>
        <begin position="25"/>
        <end position="59"/>
    </location>
</feature>
<dbReference type="AlphaFoldDB" id="K0R9H9"/>
<dbReference type="OMA" id="MMNQLAM"/>
<name>K0R9H9_THAOC</name>
<dbReference type="PROSITE" id="PS51257">
    <property type="entry name" value="PROKAR_LIPOPROTEIN"/>
    <property type="match status" value="1"/>
</dbReference>
<dbReference type="GO" id="GO:0003677">
    <property type="term" value="F:DNA binding"/>
    <property type="evidence" value="ECO:0007669"/>
    <property type="project" value="UniProtKB-KW"/>
</dbReference>
<evidence type="ECO:0000313" key="4">
    <source>
        <dbReference type="EMBL" id="EJK50208.1"/>
    </source>
</evidence>
<comment type="caution">
    <text evidence="4">The sequence shown here is derived from an EMBL/GenBank/DDBJ whole genome shotgun (WGS) entry which is preliminary data.</text>
</comment>
<keyword evidence="3" id="KW-0732">Signal</keyword>
<keyword evidence="1" id="KW-0238">DNA-binding</keyword>
<evidence type="ECO:0008006" key="6">
    <source>
        <dbReference type="Google" id="ProtNLM"/>
    </source>
</evidence>
<dbReference type="OrthoDB" id="43331at2759"/>
<dbReference type="eggNOG" id="ENOG502SV3K">
    <property type="taxonomic scope" value="Eukaryota"/>
</dbReference>
<organism evidence="4 5">
    <name type="scientific">Thalassiosira oceanica</name>
    <name type="common">Marine diatom</name>
    <dbReference type="NCBI Taxonomy" id="159749"/>
    <lineage>
        <taxon>Eukaryota</taxon>
        <taxon>Sar</taxon>
        <taxon>Stramenopiles</taxon>
        <taxon>Ochrophyta</taxon>
        <taxon>Bacillariophyta</taxon>
        <taxon>Coscinodiscophyceae</taxon>
        <taxon>Thalassiosirophycidae</taxon>
        <taxon>Thalassiosirales</taxon>
        <taxon>Thalassiosiraceae</taxon>
        <taxon>Thalassiosira</taxon>
    </lineage>
</organism>
<sequence>MTKIAVLAAIALTACGSSVDAFSTSRPGRQVTSQQSSSTSLNLFGSKPKDPNADASSQPGMMDQLAMFKKAQEIASKKAAIDKELAGEKIVGTAADGKIEITVQYIPPQMPANPTPGYEASDVNIDADYLADVSPEDLSTALVEAIRAGEQKAAERVGEKYKILEADIQGIMGGAAQPGGAPPQE</sequence>
<dbReference type="InterPro" id="IPR004401">
    <property type="entry name" value="YbaB/EbfC"/>
</dbReference>
<dbReference type="SUPFAM" id="SSF82607">
    <property type="entry name" value="YbaB-like"/>
    <property type="match status" value="1"/>
</dbReference>
<proteinExistence type="predicted"/>
<evidence type="ECO:0000256" key="3">
    <source>
        <dbReference type="SAM" id="SignalP"/>
    </source>
</evidence>
<protein>
    <recommendedName>
        <fullName evidence="6">Nascent polypeptide-associated complex subunit alpha-like UBA domain-containing protein</fullName>
    </recommendedName>
</protein>
<dbReference type="PANTHER" id="PTHR33449:SF1">
    <property type="entry name" value="NUCLEOID-ASSOCIATED PROTEIN YBAB"/>
    <property type="match status" value="1"/>
</dbReference>
<evidence type="ECO:0000256" key="1">
    <source>
        <dbReference type="ARBA" id="ARBA00023125"/>
    </source>
</evidence>
<evidence type="ECO:0000256" key="2">
    <source>
        <dbReference type="SAM" id="MobiDB-lite"/>
    </source>
</evidence>
<keyword evidence="5" id="KW-1185">Reference proteome</keyword>
<dbReference type="Proteomes" id="UP000266841">
    <property type="component" value="Unassembled WGS sequence"/>
</dbReference>
<feature type="chain" id="PRO_5003836121" description="Nascent polypeptide-associated complex subunit alpha-like UBA domain-containing protein" evidence="3">
    <location>
        <begin position="22"/>
        <end position="185"/>
    </location>
</feature>
<reference evidence="4 5" key="1">
    <citation type="journal article" date="2012" name="Genome Biol.">
        <title>Genome and low-iron response of an oceanic diatom adapted to chronic iron limitation.</title>
        <authorList>
            <person name="Lommer M."/>
            <person name="Specht M."/>
            <person name="Roy A.S."/>
            <person name="Kraemer L."/>
            <person name="Andreson R."/>
            <person name="Gutowska M.A."/>
            <person name="Wolf J."/>
            <person name="Bergner S.V."/>
            <person name="Schilhabel M.B."/>
            <person name="Klostermeier U.C."/>
            <person name="Beiko R.G."/>
            <person name="Rosenstiel P."/>
            <person name="Hippler M."/>
            <person name="Laroche J."/>
        </authorList>
    </citation>
    <scope>NUCLEOTIDE SEQUENCE [LARGE SCALE GENOMIC DNA]</scope>
    <source>
        <strain evidence="4 5">CCMP1005</strain>
    </source>
</reference>